<dbReference type="RefSeq" id="WP_106838546.1">
    <property type="nucleotide sequence ID" value="NZ_JBCNIW010000019.1"/>
</dbReference>
<protein>
    <submittedName>
        <fullName evidence="1">Uncharacterized protein</fullName>
    </submittedName>
</protein>
<comment type="caution">
    <text evidence="1">The sequence shown here is derived from an EMBL/GenBank/DDBJ whole genome shotgun (WGS) entry which is preliminary data.</text>
</comment>
<dbReference type="Proteomes" id="UP000240419">
    <property type="component" value="Unassembled WGS sequence"/>
</dbReference>
<name>A0A2P7VDH0_9BACL</name>
<gene>
    <name evidence="1" type="ORF">C7R93_09190</name>
</gene>
<evidence type="ECO:0000313" key="2">
    <source>
        <dbReference type="Proteomes" id="UP000240419"/>
    </source>
</evidence>
<accession>A0A2P7VDH0</accession>
<dbReference type="OrthoDB" id="2469364at2"/>
<reference evidence="1 2" key="1">
    <citation type="submission" date="2018-03" db="EMBL/GenBank/DDBJ databases">
        <title>Brevisbacillus phylogenomics.</title>
        <authorList>
            <person name="Dunlap C."/>
        </authorList>
    </citation>
    <scope>NUCLEOTIDE SEQUENCE [LARGE SCALE GENOMIC DNA]</scope>
    <source>
        <strain evidence="1 2">NRRL NRS-1210</strain>
    </source>
</reference>
<organism evidence="1 2">
    <name type="scientific">Brevibacillus fortis</name>
    <dbReference type="NCBI Taxonomy" id="2126352"/>
    <lineage>
        <taxon>Bacteria</taxon>
        <taxon>Bacillati</taxon>
        <taxon>Bacillota</taxon>
        <taxon>Bacilli</taxon>
        <taxon>Bacillales</taxon>
        <taxon>Paenibacillaceae</taxon>
        <taxon>Brevibacillus</taxon>
    </lineage>
</organism>
<keyword evidence="2" id="KW-1185">Reference proteome</keyword>
<sequence>MEKKSGVYFGKEIALNNLRDILFHYHTEENADYEVTIDCKEFDPRIELDTEIIGSYVRNEDIEELDLKLKGLPGNFRWCTYKHWHTTAVINDVKYEAFGKETLDGERLLILEDYTGELNDLRLKVCNLPQHLQWVTLRKNIDGTYPNRQENFRSWINEMLKL</sequence>
<dbReference type="EMBL" id="PXZM01000012">
    <property type="protein sequence ID" value="PSJ97286.1"/>
    <property type="molecule type" value="Genomic_DNA"/>
</dbReference>
<proteinExistence type="predicted"/>
<dbReference type="AlphaFoldDB" id="A0A2P7VDH0"/>
<evidence type="ECO:0000313" key="1">
    <source>
        <dbReference type="EMBL" id="PSJ97286.1"/>
    </source>
</evidence>